<dbReference type="PANTHER" id="PTHR48219:SF2">
    <property type="entry name" value="VACUOLAR PROTEIN SORTING-ASSOCIATED PROTEIN 62"/>
    <property type="match status" value="1"/>
</dbReference>
<sequence length="409" mass="44160">MDGSFYNPDFGGGTLYAQGWRYLGSVGNTSAAGITGKKATILVRGANAADEMIKPPVRFDLIWNDRGSGAKRDGSVWRPIPPAGYVALGDVFADFSWNAPNPAYYACIRRELAGRRYVREGVIGSLIWNDRGSGSKSDVSIWEIRSPGYPSDNAERLLLGADLLRAHGSYDRPTDAVYVLDLPAVIAKQNPPAAPVLTSHAAPNPLETDKVTDRAVVVPCTLIKHPGKDVAWQVARSPFYTLERRVSFYCHKHYDNSQGSVEESAPQVVTTGVSKTKSDEFSQRTSVSVTASAGIAAKGFSASVETSFSIELGYTSRVDVTQFSEVQETWPMTVPPKKSAAMWSPRHEIIAIDKDGNTVGGLGGLVFDVNSRVKTEYPAPAQPQSLSEAIEAGDPQPFGQTESNIPEGF</sequence>
<evidence type="ECO:0000259" key="1">
    <source>
        <dbReference type="Pfam" id="PF05431"/>
    </source>
</evidence>
<evidence type="ECO:0000313" key="2">
    <source>
        <dbReference type="EMBL" id="TWH62257.1"/>
    </source>
</evidence>
<proteinExistence type="predicted"/>
<dbReference type="EMBL" id="VLKE01000002">
    <property type="protein sequence ID" value="TWH62257.1"/>
    <property type="molecule type" value="Genomic_DNA"/>
</dbReference>
<keyword evidence="3" id="KW-1185">Reference proteome</keyword>
<dbReference type="InterPro" id="IPR008872">
    <property type="entry name" value="Toxin_P42"/>
</dbReference>
<evidence type="ECO:0000313" key="3">
    <source>
        <dbReference type="Proteomes" id="UP000319825"/>
    </source>
</evidence>
<dbReference type="SUPFAM" id="SSF56973">
    <property type="entry name" value="Aerolisin/ETX pore-forming domain"/>
    <property type="match status" value="1"/>
</dbReference>
<dbReference type="GO" id="GO:0090729">
    <property type="term" value="F:toxin activity"/>
    <property type="evidence" value="ECO:0007669"/>
    <property type="project" value="InterPro"/>
</dbReference>
<organism evidence="2 3">
    <name type="scientific">Micromonospora olivasterospora</name>
    <dbReference type="NCBI Taxonomy" id="1880"/>
    <lineage>
        <taxon>Bacteria</taxon>
        <taxon>Bacillati</taxon>
        <taxon>Actinomycetota</taxon>
        <taxon>Actinomycetes</taxon>
        <taxon>Micromonosporales</taxon>
        <taxon>Micromonosporaceae</taxon>
        <taxon>Micromonospora</taxon>
    </lineage>
</organism>
<dbReference type="Proteomes" id="UP000319825">
    <property type="component" value="Unassembled WGS sequence"/>
</dbReference>
<reference evidence="2 3" key="1">
    <citation type="submission" date="2019-07" db="EMBL/GenBank/DDBJ databases">
        <title>R&amp;d 2014.</title>
        <authorList>
            <person name="Klenk H.-P."/>
        </authorList>
    </citation>
    <scope>NUCLEOTIDE SEQUENCE [LARGE SCALE GENOMIC DNA]</scope>
    <source>
        <strain evidence="2 3">DSM 43868</strain>
    </source>
</reference>
<protein>
    <submittedName>
        <fullName evidence="2">Uncharacterized protein DUF946</fullName>
    </submittedName>
</protein>
<gene>
    <name evidence="2" type="ORF">JD77_06307</name>
</gene>
<dbReference type="PANTHER" id="PTHR48219">
    <property type="entry name" value="VACUOLAR PROTEIN SORTING-ASSOCIATED PROTEIN 62-RELATED"/>
    <property type="match status" value="1"/>
</dbReference>
<dbReference type="Pfam" id="PF05431">
    <property type="entry name" value="Toxin_10"/>
    <property type="match status" value="1"/>
</dbReference>
<name>A0A562HU15_MICOL</name>
<dbReference type="Pfam" id="PF06101">
    <property type="entry name" value="Vps62"/>
    <property type="match status" value="1"/>
</dbReference>
<comment type="caution">
    <text evidence="2">The sequence shown here is derived from an EMBL/GenBank/DDBJ whole genome shotgun (WGS) entry which is preliminary data.</text>
</comment>
<feature type="domain" description="Insecticidal crystal toxin" evidence="1">
    <location>
        <begin position="230"/>
        <end position="330"/>
    </location>
</feature>
<dbReference type="AlphaFoldDB" id="A0A562HU15"/>
<dbReference type="InterPro" id="IPR009291">
    <property type="entry name" value="Vps62"/>
</dbReference>
<accession>A0A562HU15</accession>